<keyword evidence="3" id="KW-0732">Signal</keyword>
<dbReference type="GO" id="GO:0006956">
    <property type="term" value="P:complement activation"/>
    <property type="evidence" value="ECO:0007669"/>
    <property type="project" value="InterPro"/>
</dbReference>
<evidence type="ECO:0000256" key="2">
    <source>
        <dbReference type="ARBA" id="ARBA00022525"/>
    </source>
</evidence>
<gene>
    <name evidence="9 10" type="primary">c8g</name>
</gene>
<evidence type="ECO:0000256" key="6">
    <source>
        <dbReference type="SAM" id="MobiDB-lite"/>
    </source>
</evidence>
<evidence type="ECO:0000313" key="9">
    <source>
        <dbReference type="RefSeq" id="XP_031746875.1"/>
    </source>
</evidence>
<evidence type="ECO:0000256" key="1">
    <source>
        <dbReference type="ARBA" id="ARBA00004613"/>
    </source>
</evidence>
<evidence type="ECO:0000259" key="7">
    <source>
        <dbReference type="Pfam" id="PF00061"/>
    </source>
</evidence>
<reference evidence="9" key="1">
    <citation type="submission" date="2025-08" db="UniProtKB">
        <authorList>
            <consortium name="RefSeq"/>
        </authorList>
    </citation>
    <scope>IDENTIFICATION</scope>
    <source>
        <strain evidence="9">Nigerian</strain>
        <tissue evidence="9">Liver and blood</tissue>
    </source>
</reference>
<protein>
    <submittedName>
        <fullName evidence="9">Complement component C8 gamma chain</fullName>
    </submittedName>
</protein>
<evidence type="ECO:0000313" key="10">
    <source>
        <dbReference type="Xenbase" id="XB-GENE-483630"/>
    </source>
</evidence>
<evidence type="ECO:0000313" key="8">
    <source>
        <dbReference type="Proteomes" id="UP000008143"/>
    </source>
</evidence>
<dbReference type="Xenbase" id="XB-GENE-483630">
    <property type="gene designation" value="c8g"/>
</dbReference>
<keyword evidence="4" id="KW-1015">Disulfide bond</keyword>
<evidence type="ECO:0000256" key="3">
    <source>
        <dbReference type="ARBA" id="ARBA00022729"/>
    </source>
</evidence>
<organism evidence="8 9">
    <name type="scientific">Xenopus tropicalis</name>
    <name type="common">Western clawed frog</name>
    <name type="synonym">Silurana tropicalis</name>
    <dbReference type="NCBI Taxonomy" id="8364"/>
    <lineage>
        <taxon>Eukaryota</taxon>
        <taxon>Metazoa</taxon>
        <taxon>Chordata</taxon>
        <taxon>Craniata</taxon>
        <taxon>Vertebrata</taxon>
        <taxon>Euteleostomi</taxon>
        <taxon>Amphibia</taxon>
        <taxon>Batrachia</taxon>
        <taxon>Anura</taxon>
        <taxon>Pipoidea</taxon>
        <taxon>Pipidae</taxon>
        <taxon>Xenopodinae</taxon>
        <taxon>Xenopus</taxon>
        <taxon>Silurana</taxon>
    </lineage>
</organism>
<dbReference type="InterPro" id="IPR012674">
    <property type="entry name" value="Calycin"/>
</dbReference>
<dbReference type="AGR" id="Xenbase:XB-GENE-483630"/>
<dbReference type="CTD" id="733"/>
<dbReference type="InterPro" id="IPR043245">
    <property type="entry name" value="C8G"/>
</dbReference>
<keyword evidence="8" id="KW-1185">Reference proteome</keyword>
<feature type="region of interest" description="Disordered" evidence="6">
    <location>
        <begin position="75"/>
        <end position="108"/>
    </location>
</feature>
<dbReference type="Proteomes" id="UP000008143">
    <property type="component" value="Chromosome 8"/>
</dbReference>
<keyword evidence="2" id="KW-0964">Secreted</keyword>
<dbReference type="PANTHER" id="PTHR47304">
    <property type="entry name" value="COMPLEMENT COMPONENT C8 GAMMA CHAIN"/>
    <property type="match status" value="1"/>
</dbReference>
<evidence type="ECO:0000256" key="5">
    <source>
        <dbReference type="RuleBase" id="RU003695"/>
    </source>
</evidence>
<dbReference type="SUPFAM" id="SSF50814">
    <property type="entry name" value="Lipocalins"/>
    <property type="match status" value="1"/>
</dbReference>
<name>A0A8J1IQ50_XENTR</name>
<dbReference type="GO" id="GO:0005579">
    <property type="term" value="C:membrane attack complex"/>
    <property type="evidence" value="ECO:0007669"/>
    <property type="project" value="InterPro"/>
</dbReference>
<sequence>MGAGIGTHRVLLSGLSAGDTPAPVAAEGRTHLHFRIFPARLSRPSRSSMISMSLCPLLLKPLCGGVFTVQRGISGGTGTEQTTPVTSSYRDFPTSQQPVRRGLGSDCQSPLGHTASRTLLSMGHLLGQLGATLASLLLLLSAPTALGQRQKKPPPPSPIDNIQAVGNFDPNRFAGKWFLLSVASECNYLKLNNHRVEATIAQVTASKKPKVGDTLTVSTFRKLDGICWEIKQEYRENKQKGRFLLLGRGSKGPIDMVVGDTDYESYAILFYQRQRKLSMKLYGRKTQLNNNIFTRFEALAGKQELGLESLYPFPAYGFCESADQFHILDEAPK</sequence>
<dbReference type="InterPro" id="IPR022272">
    <property type="entry name" value="Lipocalin_CS"/>
</dbReference>
<feature type="domain" description="Lipocalin/cytosolic fatty-acid binding" evidence="7">
    <location>
        <begin position="174"/>
        <end position="308"/>
    </location>
</feature>
<dbReference type="CDD" id="cd19417">
    <property type="entry name" value="lipocalin_C8gamma"/>
    <property type="match status" value="1"/>
</dbReference>
<evidence type="ECO:0000256" key="4">
    <source>
        <dbReference type="ARBA" id="ARBA00023157"/>
    </source>
</evidence>
<proteinExistence type="inferred from homology"/>
<comment type="subcellular location">
    <subcellularLocation>
        <location evidence="1">Secreted</location>
    </subcellularLocation>
</comment>
<dbReference type="KEGG" id="xtr:100038157"/>
<comment type="similarity">
    <text evidence="5">Belongs to the calycin superfamily. Lipocalin family.</text>
</comment>
<dbReference type="Pfam" id="PF00061">
    <property type="entry name" value="Lipocalin"/>
    <property type="match status" value="1"/>
</dbReference>
<feature type="compositionally biased region" description="Polar residues" evidence="6">
    <location>
        <begin position="79"/>
        <end position="98"/>
    </location>
</feature>
<dbReference type="OrthoDB" id="9941609at2759"/>
<dbReference type="PANTHER" id="PTHR47304:SF1">
    <property type="entry name" value="COMPLEMENT COMPONENT C8 GAMMA CHAIN"/>
    <property type="match status" value="1"/>
</dbReference>
<dbReference type="PRINTS" id="PR01215">
    <property type="entry name" value="A1MCGLOBULIN"/>
</dbReference>
<accession>A0A8J1IQ50</accession>
<dbReference type="RefSeq" id="XP_031746875.1">
    <property type="nucleotide sequence ID" value="XM_031891015.1"/>
</dbReference>
<dbReference type="InterPro" id="IPR002968">
    <property type="entry name" value="A1-microglobln"/>
</dbReference>
<dbReference type="GO" id="GO:0005576">
    <property type="term" value="C:extracellular region"/>
    <property type="evidence" value="ECO:0007669"/>
    <property type="project" value="UniProtKB-SubCell"/>
</dbReference>
<dbReference type="Gene3D" id="2.40.128.20">
    <property type="match status" value="1"/>
</dbReference>
<dbReference type="PRINTS" id="PR00179">
    <property type="entry name" value="LIPOCALIN"/>
</dbReference>
<dbReference type="AlphaFoldDB" id="A0A8J1IQ50"/>
<dbReference type="InterPro" id="IPR000566">
    <property type="entry name" value="Lipocln_cytosolic_FA-bd_dom"/>
</dbReference>
<dbReference type="GeneID" id="100038157"/>
<dbReference type="PROSITE" id="PS00213">
    <property type="entry name" value="LIPOCALIN"/>
    <property type="match status" value="1"/>
</dbReference>